<reference evidence="1 2" key="1">
    <citation type="journal article" date="2015" name="Biotechnol. Biofuels">
        <title>Enhanced degradation of softwood versus hardwood by the white-rot fungus Pycnoporus coccineus.</title>
        <authorList>
            <person name="Couturier M."/>
            <person name="Navarro D."/>
            <person name="Chevret D."/>
            <person name="Henrissat B."/>
            <person name="Piumi F."/>
            <person name="Ruiz-Duenas F.J."/>
            <person name="Martinez A.T."/>
            <person name="Grigoriev I.V."/>
            <person name="Riley R."/>
            <person name="Lipzen A."/>
            <person name="Berrin J.G."/>
            <person name="Master E.R."/>
            <person name="Rosso M.N."/>
        </authorList>
    </citation>
    <scope>NUCLEOTIDE SEQUENCE [LARGE SCALE GENOMIC DNA]</scope>
    <source>
        <strain evidence="1 2">BRFM310</strain>
    </source>
</reference>
<dbReference type="Proteomes" id="UP000193067">
    <property type="component" value="Unassembled WGS sequence"/>
</dbReference>
<name>A0A1Y2I646_TRAC3</name>
<accession>A0A1Y2I646</accession>
<proteinExistence type="predicted"/>
<evidence type="ECO:0000313" key="1">
    <source>
        <dbReference type="EMBL" id="OSC96608.1"/>
    </source>
</evidence>
<keyword evidence="2" id="KW-1185">Reference proteome</keyword>
<dbReference type="EMBL" id="KZ084173">
    <property type="protein sequence ID" value="OSC96608.1"/>
    <property type="molecule type" value="Genomic_DNA"/>
</dbReference>
<dbReference type="AlphaFoldDB" id="A0A1Y2I646"/>
<protein>
    <submittedName>
        <fullName evidence="1">Uncharacterized protein</fullName>
    </submittedName>
</protein>
<gene>
    <name evidence="1" type="ORF">PYCCODRAFT_1440941</name>
</gene>
<sequence>MTRLWHRVAEGGCPPCDWYSSGSADATGRTGQDIVQSRLLLPQHIAARVQPASPKRPTTNALRVSGVEVRTGNHHGGAKKLTKGMSEVDILNDAASRRKETEIQL</sequence>
<organism evidence="1 2">
    <name type="scientific">Trametes coccinea (strain BRFM310)</name>
    <name type="common">Pycnoporus coccineus</name>
    <dbReference type="NCBI Taxonomy" id="1353009"/>
    <lineage>
        <taxon>Eukaryota</taxon>
        <taxon>Fungi</taxon>
        <taxon>Dikarya</taxon>
        <taxon>Basidiomycota</taxon>
        <taxon>Agaricomycotina</taxon>
        <taxon>Agaricomycetes</taxon>
        <taxon>Polyporales</taxon>
        <taxon>Polyporaceae</taxon>
        <taxon>Trametes</taxon>
    </lineage>
</organism>
<evidence type="ECO:0000313" key="2">
    <source>
        <dbReference type="Proteomes" id="UP000193067"/>
    </source>
</evidence>